<name>A0A8J4Y240_CHIOP</name>
<feature type="region of interest" description="Disordered" evidence="1">
    <location>
        <begin position="1"/>
        <end position="32"/>
    </location>
</feature>
<reference evidence="2" key="1">
    <citation type="submission" date="2020-07" db="EMBL/GenBank/DDBJ databases">
        <title>The High-quality genome of the commercially important snow crab, Chionoecetes opilio.</title>
        <authorList>
            <person name="Jeong J.-H."/>
            <person name="Ryu S."/>
        </authorList>
    </citation>
    <scope>NUCLEOTIDE SEQUENCE</scope>
    <source>
        <strain evidence="2">MADBK_172401_WGS</strain>
        <tissue evidence="2">Digestive gland</tissue>
    </source>
</reference>
<comment type="caution">
    <text evidence="2">The sequence shown here is derived from an EMBL/GenBank/DDBJ whole genome shotgun (WGS) entry which is preliminary data.</text>
</comment>
<sequence length="108" mass="11805">METDPVSQSEGCVEADDPLPLHRDPHPVGDSFDVSASFQVPTFSSETPLAPRPMPSVNVGAQEQVHYKVVNGASKRGKLILTDTRGYRYKKPADKRCSSSKTVWTCSV</sequence>
<evidence type="ECO:0000256" key="1">
    <source>
        <dbReference type="SAM" id="MobiDB-lite"/>
    </source>
</evidence>
<feature type="compositionally biased region" description="Polar residues" evidence="1">
    <location>
        <begin position="1"/>
        <end position="10"/>
    </location>
</feature>
<keyword evidence="3" id="KW-1185">Reference proteome</keyword>
<protein>
    <submittedName>
        <fullName evidence="2">Uncharacterized protein</fullName>
    </submittedName>
</protein>
<dbReference type="Proteomes" id="UP000770661">
    <property type="component" value="Unassembled WGS sequence"/>
</dbReference>
<evidence type="ECO:0000313" key="3">
    <source>
        <dbReference type="Proteomes" id="UP000770661"/>
    </source>
</evidence>
<evidence type="ECO:0000313" key="2">
    <source>
        <dbReference type="EMBL" id="KAG0719023.1"/>
    </source>
</evidence>
<dbReference type="EMBL" id="JACEEZ010015154">
    <property type="protein sequence ID" value="KAG0719023.1"/>
    <property type="molecule type" value="Genomic_DNA"/>
</dbReference>
<gene>
    <name evidence="2" type="ORF">GWK47_051344</name>
</gene>
<organism evidence="2 3">
    <name type="scientific">Chionoecetes opilio</name>
    <name type="common">Atlantic snow crab</name>
    <name type="synonym">Cancer opilio</name>
    <dbReference type="NCBI Taxonomy" id="41210"/>
    <lineage>
        <taxon>Eukaryota</taxon>
        <taxon>Metazoa</taxon>
        <taxon>Ecdysozoa</taxon>
        <taxon>Arthropoda</taxon>
        <taxon>Crustacea</taxon>
        <taxon>Multicrustacea</taxon>
        <taxon>Malacostraca</taxon>
        <taxon>Eumalacostraca</taxon>
        <taxon>Eucarida</taxon>
        <taxon>Decapoda</taxon>
        <taxon>Pleocyemata</taxon>
        <taxon>Brachyura</taxon>
        <taxon>Eubrachyura</taxon>
        <taxon>Majoidea</taxon>
        <taxon>Majidae</taxon>
        <taxon>Chionoecetes</taxon>
    </lineage>
</organism>
<dbReference type="AlphaFoldDB" id="A0A8J4Y240"/>
<proteinExistence type="predicted"/>
<accession>A0A8J4Y240</accession>